<organism evidence="9 10">
    <name type="scientific">Apophysomyces ossiformis</name>
    <dbReference type="NCBI Taxonomy" id="679940"/>
    <lineage>
        <taxon>Eukaryota</taxon>
        <taxon>Fungi</taxon>
        <taxon>Fungi incertae sedis</taxon>
        <taxon>Mucoromycota</taxon>
        <taxon>Mucoromycotina</taxon>
        <taxon>Mucoromycetes</taxon>
        <taxon>Mucorales</taxon>
        <taxon>Mucorineae</taxon>
        <taxon>Mucoraceae</taxon>
        <taxon>Apophysomyces</taxon>
    </lineage>
</organism>
<dbReference type="InterPro" id="IPR023828">
    <property type="entry name" value="Peptidase_S8_Ser-AS"/>
</dbReference>
<protein>
    <recommendedName>
        <fullName evidence="11">Peptidase S8/S53 domain-containing protein</fullName>
    </recommendedName>
</protein>
<evidence type="ECO:0000259" key="8">
    <source>
        <dbReference type="Pfam" id="PF06280"/>
    </source>
</evidence>
<evidence type="ECO:0000313" key="10">
    <source>
        <dbReference type="Proteomes" id="UP000605846"/>
    </source>
</evidence>
<evidence type="ECO:0000256" key="3">
    <source>
        <dbReference type="ARBA" id="ARBA00022729"/>
    </source>
</evidence>
<dbReference type="GO" id="GO:0016020">
    <property type="term" value="C:membrane"/>
    <property type="evidence" value="ECO:0007669"/>
    <property type="project" value="InterPro"/>
</dbReference>
<keyword evidence="4" id="KW-0378">Hydrolase</keyword>
<dbReference type="Pfam" id="PF00082">
    <property type="entry name" value="Peptidase_S8"/>
    <property type="match status" value="1"/>
</dbReference>
<comment type="caution">
    <text evidence="9">The sequence shown here is derived from an EMBL/GenBank/DDBJ whole genome shotgun (WGS) entry which is preliminary data.</text>
</comment>
<evidence type="ECO:0000256" key="2">
    <source>
        <dbReference type="ARBA" id="ARBA00022670"/>
    </source>
</evidence>
<dbReference type="Pfam" id="PF06280">
    <property type="entry name" value="fn3_5"/>
    <property type="match status" value="1"/>
</dbReference>
<dbReference type="Proteomes" id="UP000605846">
    <property type="component" value="Unassembled WGS sequence"/>
</dbReference>
<evidence type="ECO:0000256" key="6">
    <source>
        <dbReference type="PROSITE-ProRule" id="PRU01240"/>
    </source>
</evidence>
<accession>A0A8H7BYW4</accession>
<sequence length="371" mass="40943">MGTRSRVKLNSHVEVTAGSYTTLSGTSMAAPYVSGCIALYMQATGQRAPAVVLRAIMNSAMPILAPNRKALDSPTRQGSGLIQIHDAIHSTTNVEPYKIALNDTENFVRTATLSIENTSNKTKTYRLSHLPAAAVSGYDLARSAVPVAQPNYQSVSGLVSFEQAQIVLQAGETGNLQTTFGQPASGIPHLIYGGYIVVNEGDNNENRSIYVPYYGALGNQRELPIFDRKQGYPYIGTRMGRAVIHQRSWYKNNGNIPVYNFRAGDVLYLYTRMGSPSAIAKLQLVQNDTTVGDLPHGTDHWVSRNDHGSDSSDYVYEWRGRFILRSGSNWSIRSVSNGTFRLRALALKIFGDPQKQDDWDVWYSHQFVVIG</sequence>
<proteinExistence type="inferred from homology"/>
<dbReference type="InterPro" id="IPR000209">
    <property type="entry name" value="Peptidase_S8/S53_dom"/>
</dbReference>
<evidence type="ECO:0000313" key="9">
    <source>
        <dbReference type="EMBL" id="KAF7728340.1"/>
    </source>
</evidence>
<dbReference type="GO" id="GO:0006508">
    <property type="term" value="P:proteolysis"/>
    <property type="evidence" value="ECO:0007669"/>
    <property type="project" value="UniProtKB-KW"/>
</dbReference>
<evidence type="ECO:0000256" key="4">
    <source>
        <dbReference type="ARBA" id="ARBA00022801"/>
    </source>
</evidence>
<dbReference type="GO" id="GO:0004252">
    <property type="term" value="F:serine-type endopeptidase activity"/>
    <property type="evidence" value="ECO:0007669"/>
    <property type="project" value="InterPro"/>
</dbReference>
<evidence type="ECO:0000256" key="1">
    <source>
        <dbReference type="ARBA" id="ARBA00011073"/>
    </source>
</evidence>
<name>A0A8H7BYW4_9FUNG</name>
<dbReference type="AlphaFoldDB" id="A0A8H7BYW4"/>
<evidence type="ECO:0000259" key="7">
    <source>
        <dbReference type="Pfam" id="PF00082"/>
    </source>
</evidence>
<dbReference type="EMBL" id="JABAYA010000039">
    <property type="protein sequence ID" value="KAF7728340.1"/>
    <property type="molecule type" value="Genomic_DNA"/>
</dbReference>
<dbReference type="InterPro" id="IPR036852">
    <property type="entry name" value="Peptidase_S8/S53_dom_sf"/>
</dbReference>
<comment type="similarity">
    <text evidence="1 6">Belongs to the peptidase S8 family.</text>
</comment>
<dbReference type="SUPFAM" id="SSF52743">
    <property type="entry name" value="Subtilisin-like"/>
    <property type="match status" value="2"/>
</dbReference>
<keyword evidence="3" id="KW-0732">Signal</keyword>
<reference evidence="9" key="1">
    <citation type="submission" date="2020-01" db="EMBL/GenBank/DDBJ databases">
        <title>Genome Sequencing of Three Apophysomyces-Like Fungal Strains Confirms a Novel Fungal Genus in the Mucoromycota with divergent Burkholderia-like Endosymbiotic Bacteria.</title>
        <authorList>
            <person name="Stajich J.E."/>
            <person name="Macias A.M."/>
            <person name="Carter-House D."/>
            <person name="Lovett B."/>
            <person name="Kasson L.R."/>
            <person name="Berry K."/>
            <person name="Grigoriev I."/>
            <person name="Chang Y."/>
            <person name="Spatafora J."/>
            <person name="Kasson M.T."/>
        </authorList>
    </citation>
    <scope>NUCLEOTIDE SEQUENCE</scope>
    <source>
        <strain evidence="9">NRRL A-21654</strain>
    </source>
</reference>
<dbReference type="OrthoDB" id="206201at2759"/>
<comment type="caution">
    <text evidence="6">Lacks conserved residue(s) required for the propagation of feature annotation.</text>
</comment>
<evidence type="ECO:0000256" key="5">
    <source>
        <dbReference type="ARBA" id="ARBA00022825"/>
    </source>
</evidence>
<keyword evidence="2" id="KW-0645">Protease</keyword>
<keyword evidence="10" id="KW-1185">Reference proteome</keyword>
<dbReference type="Gene3D" id="3.40.50.200">
    <property type="entry name" value="Peptidase S8/S53 domain"/>
    <property type="match status" value="1"/>
</dbReference>
<dbReference type="InterPro" id="IPR010435">
    <property type="entry name" value="C5a/SBT2-like_Fn3"/>
</dbReference>
<dbReference type="PROSITE" id="PS00138">
    <property type="entry name" value="SUBTILASE_SER"/>
    <property type="match status" value="1"/>
</dbReference>
<dbReference type="PROSITE" id="PS51892">
    <property type="entry name" value="SUBTILASE"/>
    <property type="match status" value="1"/>
</dbReference>
<feature type="domain" description="C5a peptidase/Subtilisin-like protease SBT2-like Fn3-like" evidence="8">
    <location>
        <begin position="99"/>
        <end position="213"/>
    </location>
</feature>
<gene>
    <name evidence="9" type="ORF">EC973_006281</name>
</gene>
<evidence type="ECO:0008006" key="11">
    <source>
        <dbReference type="Google" id="ProtNLM"/>
    </source>
</evidence>
<feature type="domain" description="Peptidase S8/S53" evidence="7">
    <location>
        <begin position="10"/>
        <end position="79"/>
    </location>
</feature>
<keyword evidence="5" id="KW-0720">Serine protease</keyword>